<sequence length="461" mass="50382">METTPRASINIMTALLLLSLHCFIGPAAMAEQPSSSTDQASLLALKQHITDDPEDLLSTNWTETTSVCNWVGITCGTTHTSRVTSLNLAFMGLSGTLPPHLGNLSFLAYFDISNNTFHGSLPVELSRLRRLQYFSVSGNSFEGEIPPWLASLPRLEYLFLNSNGFSGAIPESICNVSTLQKLDLSENQLARSIPSLIFNMPMLKAINLSSNQLSGAMPSSFCSESPLLEIDLKYNNLSGDLPRNICGNLPNLQGLLLTGNQFSGEIPSSLSECRQLQFLSLSVNNFSGAIPRELGNLTTLNRLYLGYNNLIGEDLVAYICDFGIAKLLGEENSMTRTKTLATIGYMAPEYGSGGYVSTRGDVYSYGILLMEIFTGKRPTDEMFSGEESLKRWVKSSLPDAVGDVLDAKLLSREEPTAAKLECVSTILELATHCCTELPEKRMGMNDVLAKLKKIRTVLGQR</sequence>
<dbReference type="SMART" id="SM00220">
    <property type="entry name" value="S_TKc"/>
    <property type="match status" value="1"/>
</dbReference>
<dbReference type="SUPFAM" id="SSF56112">
    <property type="entry name" value="Protein kinase-like (PK-like)"/>
    <property type="match status" value="1"/>
</dbReference>
<evidence type="ECO:0000256" key="8">
    <source>
        <dbReference type="SAM" id="SignalP"/>
    </source>
</evidence>
<evidence type="ECO:0000256" key="5">
    <source>
        <dbReference type="ARBA" id="ARBA00022989"/>
    </source>
</evidence>
<evidence type="ECO:0000256" key="3">
    <source>
        <dbReference type="ARBA" id="ARBA00022692"/>
    </source>
</evidence>
<keyword evidence="2" id="KW-0433">Leucine-rich repeat</keyword>
<organism evidence="10 11">
    <name type="scientific">Rhodamnia argentea</name>
    <dbReference type="NCBI Taxonomy" id="178133"/>
    <lineage>
        <taxon>Eukaryota</taxon>
        <taxon>Viridiplantae</taxon>
        <taxon>Streptophyta</taxon>
        <taxon>Embryophyta</taxon>
        <taxon>Tracheophyta</taxon>
        <taxon>Spermatophyta</taxon>
        <taxon>Magnoliopsida</taxon>
        <taxon>eudicotyledons</taxon>
        <taxon>Gunneridae</taxon>
        <taxon>Pentapetalae</taxon>
        <taxon>rosids</taxon>
        <taxon>malvids</taxon>
        <taxon>Myrtales</taxon>
        <taxon>Myrtaceae</taxon>
        <taxon>Myrtoideae</taxon>
        <taxon>Myrteae</taxon>
        <taxon>Australasian group</taxon>
        <taxon>Rhodamnia</taxon>
    </lineage>
</organism>
<dbReference type="InterPro" id="IPR013210">
    <property type="entry name" value="LRR_N_plant-typ"/>
</dbReference>
<dbReference type="InterPro" id="IPR011009">
    <property type="entry name" value="Kinase-like_dom_sf"/>
</dbReference>
<gene>
    <name evidence="11" type="primary">LOC125314202</name>
</gene>
<keyword evidence="10" id="KW-1185">Reference proteome</keyword>
<keyword evidence="3" id="KW-0812">Transmembrane</keyword>
<name>A0ABM3H562_9MYRT</name>
<dbReference type="Pfam" id="PF13855">
    <property type="entry name" value="LRR_8"/>
    <property type="match status" value="1"/>
</dbReference>
<dbReference type="InterPro" id="IPR000719">
    <property type="entry name" value="Prot_kinase_dom"/>
</dbReference>
<evidence type="ECO:0000256" key="6">
    <source>
        <dbReference type="ARBA" id="ARBA00023136"/>
    </source>
</evidence>
<dbReference type="Gene3D" id="3.80.10.10">
    <property type="entry name" value="Ribonuclease Inhibitor"/>
    <property type="match status" value="2"/>
</dbReference>
<comment type="subcellular location">
    <subcellularLocation>
        <location evidence="1">Membrane</location>
    </subcellularLocation>
</comment>
<evidence type="ECO:0000256" key="2">
    <source>
        <dbReference type="ARBA" id="ARBA00022614"/>
    </source>
</evidence>
<dbReference type="InterPro" id="IPR032675">
    <property type="entry name" value="LRR_dom_sf"/>
</dbReference>
<keyword evidence="6" id="KW-0472">Membrane</keyword>
<dbReference type="InterPro" id="IPR001245">
    <property type="entry name" value="Ser-Thr/Tyr_kinase_cat_dom"/>
</dbReference>
<dbReference type="PANTHER" id="PTHR48056:SF73">
    <property type="entry name" value="LRR RECEPTOR-LIKE SERINE_THREONINE-PROTEIN KINASE EFR"/>
    <property type="match status" value="1"/>
</dbReference>
<dbReference type="PROSITE" id="PS51450">
    <property type="entry name" value="LRR"/>
    <property type="match status" value="1"/>
</dbReference>
<protein>
    <submittedName>
        <fullName evidence="11">Receptor kinase-like protein Xa21</fullName>
    </submittedName>
</protein>
<dbReference type="Proteomes" id="UP000827889">
    <property type="component" value="Chromosome 3"/>
</dbReference>
<dbReference type="Pfam" id="PF00560">
    <property type="entry name" value="LRR_1"/>
    <property type="match status" value="4"/>
</dbReference>
<keyword evidence="8" id="KW-0732">Signal</keyword>
<feature type="chain" id="PRO_5045351531" evidence="8">
    <location>
        <begin position="31"/>
        <end position="461"/>
    </location>
</feature>
<evidence type="ECO:0000259" key="9">
    <source>
        <dbReference type="PROSITE" id="PS50011"/>
    </source>
</evidence>
<dbReference type="Gene3D" id="1.10.510.10">
    <property type="entry name" value="Transferase(Phosphotransferase) domain 1"/>
    <property type="match status" value="1"/>
</dbReference>
<dbReference type="GeneID" id="125314202"/>
<feature type="signal peptide" evidence="8">
    <location>
        <begin position="1"/>
        <end position="30"/>
    </location>
</feature>
<dbReference type="Pfam" id="PF07714">
    <property type="entry name" value="PK_Tyr_Ser-Thr"/>
    <property type="match status" value="1"/>
</dbReference>
<dbReference type="PROSITE" id="PS50011">
    <property type="entry name" value="PROTEIN_KINASE_DOM"/>
    <property type="match status" value="1"/>
</dbReference>
<proteinExistence type="predicted"/>
<evidence type="ECO:0000256" key="7">
    <source>
        <dbReference type="ARBA" id="ARBA00023180"/>
    </source>
</evidence>
<evidence type="ECO:0000313" key="11">
    <source>
        <dbReference type="RefSeq" id="XP_048131724.1"/>
    </source>
</evidence>
<keyword evidence="5" id="KW-1133">Transmembrane helix</keyword>
<dbReference type="SUPFAM" id="SSF52058">
    <property type="entry name" value="L domain-like"/>
    <property type="match status" value="1"/>
</dbReference>
<dbReference type="InterPro" id="IPR001611">
    <property type="entry name" value="Leu-rich_rpt"/>
</dbReference>
<feature type="domain" description="Protein kinase" evidence="9">
    <location>
        <begin position="155"/>
        <end position="458"/>
    </location>
</feature>
<reference evidence="11" key="1">
    <citation type="submission" date="2025-08" db="UniProtKB">
        <authorList>
            <consortium name="RefSeq"/>
        </authorList>
    </citation>
    <scope>IDENTIFICATION</scope>
    <source>
        <tissue evidence="11">Leaf</tissue>
    </source>
</reference>
<keyword evidence="4" id="KW-0677">Repeat</keyword>
<accession>A0ABM3H562</accession>
<dbReference type="InterPro" id="IPR050647">
    <property type="entry name" value="Plant_LRR-RLKs"/>
</dbReference>
<evidence type="ECO:0000313" key="10">
    <source>
        <dbReference type="Proteomes" id="UP000827889"/>
    </source>
</evidence>
<dbReference type="Pfam" id="PF08263">
    <property type="entry name" value="LRRNT_2"/>
    <property type="match status" value="1"/>
</dbReference>
<evidence type="ECO:0000256" key="4">
    <source>
        <dbReference type="ARBA" id="ARBA00022737"/>
    </source>
</evidence>
<dbReference type="RefSeq" id="XP_048131724.1">
    <property type="nucleotide sequence ID" value="XM_048275767.1"/>
</dbReference>
<keyword evidence="7" id="KW-0325">Glycoprotein</keyword>
<evidence type="ECO:0000256" key="1">
    <source>
        <dbReference type="ARBA" id="ARBA00004370"/>
    </source>
</evidence>
<dbReference type="PANTHER" id="PTHR48056">
    <property type="entry name" value="LRR RECEPTOR-LIKE SERINE/THREONINE-PROTEIN KINASE-RELATED"/>
    <property type="match status" value="1"/>
</dbReference>